<keyword evidence="2" id="KW-1185">Reference proteome</keyword>
<protein>
    <submittedName>
        <fullName evidence="1">Uncharacterized protein</fullName>
    </submittedName>
</protein>
<dbReference type="OrthoDB" id="2991654at2"/>
<dbReference type="STRING" id="1147123.SAMN05443428_14113"/>
<dbReference type="EMBL" id="FUYH01000041">
    <property type="protein sequence ID" value="SKB00100.1"/>
    <property type="molecule type" value="Genomic_DNA"/>
</dbReference>
<dbReference type="Proteomes" id="UP000190105">
    <property type="component" value="Unassembled WGS sequence"/>
</dbReference>
<accession>A0A1T4YEI1</accession>
<gene>
    <name evidence="1" type="ORF">SAMN05443428_14113</name>
</gene>
<reference evidence="2" key="1">
    <citation type="submission" date="2017-02" db="EMBL/GenBank/DDBJ databases">
        <authorList>
            <person name="Varghese N."/>
            <person name="Submissions S."/>
        </authorList>
    </citation>
    <scope>NUCLEOTIDE SEQUENCE [LARGE SCALE GENOMIC DNA]</scope>
    <source>
        <strain evidence="2">USBA 833</strain>
    </source>
</reference>
<dbReference type="RefSeq" id="WP_078697806.1">
    <property type="nucleotide sequence ID" value="NZ_FUYH01000041.1"/>
</dbReference>
<proteinExistence type="predicted"/>
<name>A0A1T4YEI1_9CLOT</name>
<organism evidence="1 2">
    <name type="scientific">Caloramator quimbayensis</name>
    <dbReference type="NCBI Taxonomy" id="1147123"/>
    <lineage>
        <taxon>Bacteria</taxon>
        <taxon>Bacillati</taxon>
        <taxon>Bacillota</taxon>
        <taxon>Clostridia</taxon>
        <taxon>Eubacteriales</taxon>
        <taxon>Clostridiaceae</taxon>
        <taxon>Caloramator</taxon>
    </lineage>
</organism>
<sequence>MSEVDILYQISNLKEVDYKNLLMISGLIELLISKNIISREELLNKIKSLDNITSHGIIQ</sequence>
<evidence type="ECO:0000313" key="1">
    <source>
        <dbReference type="EMBL" id="SKB00100.1"/>
    </source>
</evidence>
<evidence type="ECO:0000313" key="2">
    <source>
        <dbReference type="Proteomes" id="UP000190105"/>
    </source>
</evidence>
<dbReference type="AlphaFoldDB" id="A0A1T4YEI1"/>